<comment type="caution">
    <text evidence="1">The sequence shown here is derived from an EMBL/GenBank/DDBJ whole genome shotgun (WGS) entry which is preliminary data.</text>
</comment>
<proteinExistence type="predicted"/>
<evidence type="ECO:0000313" key="2">
    <source>
        <dbReference type="Proteomes" id="UP000607559"/>
    </source>
</evidence>
<gene>
    <name evidence="1" type="ORF">GCM10011511_40440</name>
</gene>
<evidence type="ECO:0008006" key="3">
    <source>
        <dbReference type="Google" id="ProtNLM"/>
    </source>
</evidence>
<dbReference type="InterPro" id="IPR011463">
    <property type="entry name" value="DUF1569"/>
</dbReference>
<dbReference type="RefSeq" id="WP_188935085.1">
    <property type="nucleotide sequence ID" value="NZ_BMJC01000004.1"/>
</dbReference>
<organism evidence="1 2">
    <name type="scientific">Puia dinghuensis</name>
    <dbReference type="NCBI Taxonomy" id="1792502"/>
    <lineage>
        <taxon>Bacteria</taxon>
        <taxon>Pseudomonadati</taxon>
        <taxon>Bacteroidota</taxon>
        <taxon>Chitinophagia</taxon>
        <taxon>Chitinophagales</taxon>
        <taxon>Chitinophagaceae</taxon>
        <taxon>Puia</taxon>
    </lineage>
</organism>
<dbReference type="AlphaFoldDB" id="A0A8J2UGL4"/>
<dbReference type="Proteomes" id="UP000607559">
    <property type="component" value="Unassembled WGS sequence"/>
</dbReference>
<reference evidence="1" key="2">
    <citation type="submission" date="2020-09" db="EMBL/GenBank/DDBJ databases">
        <authorList>
            <person name="Sun Q."/>
            <person name="Zhou Y."/>
        </authorList>
    </citation>
    <scope>NUCLEOTIDE SEQUENCE</scope>
    <source>
        <strain evidence="1">CGMCC 1.15448</strain>
    </source>
</reference>
<dbReference type="Pfam" id="PF07606">
    <property type="entry name" value="DUF1569"/>
    <property type="match status" value="1"/>
</dbReference>
<protein>
    <recommendedName>
        <fullName evidence="3">DUF1569 domain-containing protein</fullName>
    </recommendedName>
</protein>
<dbReference type="InterPro" id="IPR034660">
    <property type="entry name" value="DinB/YfiT-like"/>
</dbReference>
<accession>A0A8J2UGL4</accession>
<dbReference type="EMBL" id="BMJC01000004">
    <property type="protein sequence ID" value="GGB12707.1"/>
    <property type="molecule type" value="Genomic_DNA"/>
</dbReference>
<name>A0A8J2UGL4_9BACT</name>
<dbReference type="Gene3D" id="1.20.120.450">
    <property type="entry name" value="dinb family like domain"/>
    <property type="match status" value="1"/>
</dbReference>
<reference evidence="1" key="1">
    <citation type="journal article" date="2014" name="Int. J. Syst. Evol. Microbiol.">
        <title>Complete genome sequence of Corynebacterium casei LMG S-19264T (=DSM 44701T), isolated from a smear-ripened cheese.</title>
        <authorList>
            <consortium name="US DOE Joint Genome Institute (JGI-PGF)"/>
            <person name="Walter F."/>
            <person name="Albersmeier A."/>
            <person name="Kalinowski J."/>
            <person name="Ruckert C."/>
        </authorList>
    </citation>
    <scope>NUCLEOTIDE SEQUENCE</scope>
    <source>
        <strain evidence="1">CGMCC 1.15448</strain>
    </source>
</reference>
<evidence type="ECO:0000313" key="1">
    <source>
        <dbReference type="EMBL" id="GGB12707.1"/>
    </source>
</evidence>
<sequence length="150" mass="17508">MRSLFNENEFREIRQRVASLHSNNVRKWGKMQIAQMMAHCSIGFEKATGKLPFEDKSNLLMRTLVKKIVLNAVKKGDLGQNQKTFPDYQIADERDFDTEKKRLLENLDAFYQMRAGTGPGRHPYFGKFSKEDWGALQYLHTDHHLKQFSA</sequence>
<keyword evidence="2" id="KW-1185">Reference proteome</keyword>